<dbReference type="EMBL" id="CACVKT020001098">
    <property type="protein sequence ID" value="CAC5365070.1"/>
    <property type="molecule type" value="Genomic_DNA"/>
</dbReference>
<organism evidence="2 3">
    <name type="scientific">Mytilus coruscus</name>
    <name type="common">Sea mussel</name>
    <dbReference type="NCBI Taxonomy" id="42192"/>
    <lineage>
        <taxon>Eukaryota</taxon>
        <taxon>Metazoa</taxon>
        <taxon>Spiralia</taxon>
        <taxon>Lophotrochozoa</taxon>
        <taxon>Mollusca</taxon>
        <taxon>Bivalvia</taxon>
        <taxon>Autobranchia</taxon>
        <taxon>Pteriomorphia</taxon>
        <taxon>Mytilida</taxon>
        <taxon>Mytiloidea</taxon>
        <taxon>Mytilidae</taxon>
        <taxon>Mytilinae</taxon>
        <taxon>Mytilus</taxon>
    </lineage>
</organism>
<feature type="region of interest" description="Disordered" evidence="1">
    <location>
        <begin position="310"/>
        <end position="330"/>
    </location>
</feature>
<feature type="compositionally biased region" description="Basic and acidic residues" evidence="1">
    <location>
        <begin position="316"/>
        <end position="325"/>
    </location>
</feature>
<evidence type="ECO:0000256" key="1">
    <source>
        <dbReference type="SAM" id="MobiDB-lite"/>
    </source>
</evidence>
<dbReference type="InterPro" id="IPR009030">
    <property type="entry name" value="Growth_fac_rcpt_cys_sf"/>
</dbReference>
<protein>
    <recommendedName>
        <fullName evidence="4">EGF-like domain-containing protein</fullName>
    </recommendedName>
</protein>
<keyword evidence="3" id="KW-1185">Reference proteome</keyword>
<dbReference type="Proteomes" id="UP000507470">
    <property type="component" value="Unassembled WGS sequence"/>
</dbReference>
<evidence type="ECO:0008006" key="4">
    <source>
        <dbReference type="Google" id="ProtNLM"/>
    </source>
</evidence>
<sequence>MIAHIAKSATGSPLHFGWKDGNYGLEPVLFEGQMSSDFLQDFVSTCKGKSVCNNTCLCQDGWKWHVEQHKCIWDCQCPNGIQCIGPGICGCSTNCHQGTCWNGQCECFEGYTGQDCSHYNPNIMANKDVSVGMNLGGLSYYSSELKFVDIAKLSQSWITQRTSGPNANKWDTHEQHLVNWRNDGYPASLPDNMRLGKLMLRDTIGLYAPNGNYTLLYDGEGDISFRFAHEHIMYNGKGRMVIYINEGKAGVELILSKTNPANPVRNVRFIMPGFEDRYAKFPFYPPFLETIKRYSELRYMDFLHTNGHTPEPTTWDNRRKQEHHTNTGSEGAAIEHMTDLSNRIGANPWFNMPHAADDNFITQFAKLVEKTLRNDLKIYIEYSNEVWNGIFRQTHYSQEQGTKLHLDLNSRKAGMRYYNKRSSEIMQIWKTVFGSQPDKIVPVWAWQTGYQDYTRQAIEDLGNRTRNFKAIAITGYFDCNNFAGKHAAEMLNMSNIQMETYCNNQISQSESSFQYYMDLAKKHGLKLLMYEGGPSIMEGSAIAHGISHEDVTNKAIAFNRDQRIKSVVNNLLEAWYKIVKNDPQNSSPGGLFNYFSSTGTPSKYGSWGMLEYTGQDPGTVPKYVATQSFITRHYSHNSVDIPCSFLQLTTLGYGCFLQKRGALNWRCAVTDDDGVTWSYYADVGNTGDTLVLDGFNPTTHTVYVRSVNKIGVNNYHSMDTRTVNTWKT</sequence>
<dbReference type="SUPFAM" id="SSF57184">
    <property type="entry name" value="Growth factor receptor domain"/>
    <property type="match status" value="1"/>
</dbReference>
<reference evidence="2 3" key="1">
    <citation type="submission" date="2020-06" db="EMBL/GenBank/DDBJ databases">
        <authorList>
            <person name="Li R."/>
            <person name="Bekaert M."/>
        </authorList>
    </citation>
    <scope>NUCLEOTIDE SEQUENCE [LARGE SCALE GENOMIC DNA]</scope>
    <source>
        <strain evidence="3">wild</strain>
    </source>
</reference>
<dbReference type="OrthoDB" id="527990at2759"/>
<name>A0A6J8AAG1_MYTCO</name>
<gene>
    <name evidence="2" type="ORF">MCOR_5889</name>
</gene>
<proteinExistence type="predicted"/>
<dbReference type="AlphaFoldDB" id="A0A6J8AAG1"/>
<evidence type="ECO:0000313" key="2">
    <source>
        <dbReference type="EMBL" id="CAC5365070.1"/>
    </source>
</evidence>
<accession>A0A6J8AAG1</accession>
<evidence type="ECO:0000313" key="3">
    <source>
        <dbReference type="Proteomes" id="UP000507470"/>
    </source>
</evidence>